<reference evidence="1 2" key="1">
    <citation type="submission" date="2017-11" db="EMBL/GenBank/DDBJ databases">
        <title>Streptomyces carmine sp. nov., a novel actinomycete isolated from Sophora alopecuroides in Xinjiang, China.</title>
        <authorList>
            <person name="Wang Y."/>
            <person name="Luo X."/>
            <person name="Wan C."/>
            <person name="Zhang L."/>
        </authorList>
    </citation>
    <scope>NUCLEOTIDE SEQUENCE [LARGE SCALE GENOMIC DNA]</scope>
    <source>
        <strain evidence="1 2">TRM SA0054</strain>
    </source>
</reference>
<name>A0A2M8LYT2_9ACTN</name>
<keyword evidence="2" id="KW-1185">Reference proteome</keyword>
<sequence>MSVTTVQVIPCTSSDELYRRYPSQGEAQPVYLQLGLEDGILHASYDALIGNGAPPEVFHGRERRYYLPTVLTGDGANKLMHELAPLAQRVVDGGEVRWNGNNFVGVLNEDARAAEDEIQEQIGAIETAAECNEDVLPVWDVDGVCGGDEVEEHGITAATTDEELEEIAARILKDHREGMKQPCAIVDGLEEYLRDLRDQLAESEND</sequence>
<dbReference type="RefSeq" id="WP_100202338.1">
    <property type="nucleotide sequence ID" value="NZ_PGGW01000049.1"/>
</dbReference>
<accession>A0A2M8LYT2</accession>
<gene>
    <name evidence="1" type="ORF">CUT44_14230</name>
</gene>
<dbReference type="Proteomes" id="UP000230407">
    <property type="component" value="Unassembled WGS sequence"/>
</dbReference>
<evidence type="ECO:0000313" key="2">
    <source>
        <dbReference type="Proteomes" id="UP000230407"/>
    </source>
</evidence>
<comment type="caution">
    <text evidence="1">The sequence shown here is derived from an EMBL/GenBank/DDBJ whole genome shotgun (WGS) entry which is preliminary data.</text>
</comment>
<dbReference type="EMBL" id="PGGW01000049">
    <property type="protein sequence ID" value="PJE97136.1"/>
    <property type="molecule type" value="Genomic_DNA"/>
</dbReference>
<proteinExistence type="predicted"/>
<organism evidence="1 2">
    <name type="scientific">Streptomyces carminius</name>
    <dbReference type="NCBI Taxonomy" id="2665496"/>
    <lineage>
        <taxon>Bacteria</taxon>
        <taxon>Bacillati</taxon>
        <taxon>Actinomycetota</taxon>
        <taxon>Actinomycetes</taxon>
        <taxon>Kitasatosporales</taxon>
        <taxon>Streptomycetaceae</taxon>
        <taxon>Streptomyces</taxon>
    </lineage>
</organism>
<dbReference type="AlphaFoldDB" id="A0A2M8LYT2"/>
<evidence type="ECO:0000313" key="1">
    <source>
        <dbReference type="EMBL" id="PJE97136.1"/>
    </source>
</evidence>
<protein>
    <submittedName>
        <fullName evidence="1">Uncharacterized protein</fullName>
    </submittedName>
</protein>